<dbReference type="PROSITE" id="PS50893">
    <property type="entry name" value="ABC_TRANSPORTER_2"/>
    <property type="match status" value="1"/>
</dbReference>
<evidence type="ECO:0000259" key="9">
    <source>
        <dbReference type="PROSITE" id="PS50893"/>
    </source>
</evidence>
<dbReference type="InterPro" id="IPR050166">
    <property type="entry name" value="ABC_transporter_ATP-bind"/>
</dbReference>
<keyword evidence="2" id="KW-0813">Transport</keyword>
<dbReference type="InterPro" id="IPR027417">
    <property type="entry name" value="P-loop_NTPase"/>
</dbReference>
<dbReference type="GO" id="GO:0005524">
    <property type="term" value="F:ATP binding"/>
    <property type="evidence" value="ECO:0007669"/>
    <property type="project" value="UniProtKB-KW"/>
</dbReference>
<keyword evidence="6" id="KW-1278">Translocase</keyword>
<evidence type="ECO:0000256" key="2">
    <source>
        <dbReference type="ARBA" id="ARBA00022448"/>
    </source>
</evidence>
<keyword evidence="3" id="KW-1003">Cell membrane</keyword>
<dbReference type="PANTHER" id="PTHR42788">
    <property type="entry name" value="TAURINE IMPORT ATP-BINDING PROTEIN-RELATED"/>
    <property type="match status" value="1"/>
</dbReference>
<feature type="compositionally biased region" description="Basic and acidic residues" evidence="8">
    <location>
        <begin position="1"/>
        <end position="10"/>
    </location>
</feature>
<reference evidence="10" key="1">
    <citation type="submission" date="2023-08" db="EMBL/GenBank/DDBJ databases">
        <title>Complete genome sequence of Sinorhizobium chiapanecum ITTG S70 isolated from Acaciella angustissima nodules in Chiapas-Mexico.</title>
        <authorList>
            <person name="Rincon-Rosales R."/>
            <person name="Rogel M.A."/>
            <person name="Rincon-Medina C.I."/>
            <person name="Guerrero G."/>
            <person name="Manzano-Gomez L.A."/>
            <person name="Lopez-Lopez A."/>
            <person name="Rincon Molina F.A."/>
            <person name="Martinez-Romero E."/>
        </authorList>
    </citation>
    <scope>NUCLEOTIDE SEQUENCE</scope>
    <source>
        <strain evidence="10">ITTG S70</strain>
        <plasmid evidence="10">pSchITTGS70b</plasmid>
    </source>
</reference>
<evidence type="ECO:0000256" key="3">
    <source>
        <dbReference type="ARBA" id="ARBA00022475"/>
    </source>
</evidence>
<keyword evidence="11" id="KW-1185">Reference proteome</keyword>
<dbReference type="InterPro" id="IPR017871">
    <property type="entry name" value="ABC_transporter-like_CS"/>
</dbReference>
<evidence type="ECO:0000256" key="1">
    <source>
        <dbReference type="ARBA" id="ARBA00005417"/>
    </source>
</evidence>
<keyword evidence="10" id="KW-0614">Plasmid</keyword>
<dbReference type="SUPFAM" id="SSF52540">
    <property type="entry name" value="P-loop containing nucleoside triphosphate hydrolases"/>
    <property type="match status" value="1"/>
</dbReference>
<gene>
    <name evidence="10" type="ORF">RB548_22190</name>
</gene>
<dbReference type="InterPro" id="IPR003593">
    <property type="entry name" value="AAA+_ATPase"/>
</dbReference>
<dbReference type="SMART" id="SM00382">
    <property type="entry name" value="AAA"/>
    <property type="match status" value="1"/>
</dbReference>
<organism evidence="10 11">
    <name type="scientific">Sinorhizobium chiapasense</name>
    <dbReference type="NCBI Taxonomy" id="501572"/>
    <lineage>
        <taxon>Bacteria</taxon>
        <taxon>Pseudomonadati</taxon>
        <taxon>Pseudomonadota</taxon>
        <taxon>Alphaproteobacteria</taxon>
        <taxon>Hyphomicrobiales</taxon>
        <taxon>Rhizobiaceae</taxon>
        <taxon>Sinorhizobium/Ensifer group</taxon>
        <taxon>Sinorhizobium</taxon>
    </lineage>
</organism>
<evidence type="ECO:0000313" key="11">
    <source>
        <dbReference type="Proteomes" id="UP001432360"/>
    </source>
</evidence>
<keyword evidence="5 10" id="KW-0067">ATP-binding</keyword>
<keyword evidence="4" id="KW-0547">Nucleotide-binding</keyword>
<keyword evidence="7" id="KW-0472">Membrane</keyword>
<dbReference type="RefSeq" id="WP_331375226.1">
    <property type="nucleotide sequence ID" value="NZ_CP133150.1"/>
</dbReference>
<evidence type="ECO:0000256" key="4">
    <source>
        <dbReference type="ARBA" id="ARBA00022741"/>
    </source>
</evidence>
<evidence type="ECO:0000256" key="7">
    <source>
        <dbReference type="ARBA" id="ARBA00023136"/>
    </source>
</evidence>
<sequence>MSEPASDLRLRGRPFLREVPAPTERTVVSEPDPRKQEERPVNGKTVLLDGLSKSFASRRVLSRLNLEIPAGQLLAIVGRSGCGKSTLLRLIAGLDRPSSGMISVGGAEVKSLQSNVRLLFQDARLLPWHRVISNVGIARTKNWRDSAAAALADVGLADRANDWPAVLSGGQAQRVALARALVSRPGVLLLDEPFGALDALTRMEMHRLLERIWHEHGFTTVLITHDVAEAVALADRVIVLRDGAIALDMPIDLPRPRRGAADTSAVSLQARILDEV</sequence>
<protein>
    <submittedName>
        <fullName evidence="10">ATP-binding cassette domain-containing protein</fullName>
    </submittedName>
</protein>
<comment type="similarity">
    <text evidence="1">Belongs to the ABC transporter superfamily.</text>
</comment>
<evidence type="ECO:0000256" key="6">
    <source>
        <dbReference type="ARBA" id="ARBA00022967"/>
    </source>
</evidence>
<dbReference type="Proteomes" id="UP001432360">
    <property type="component" value="Plasmid pSchITTGS70b"/>
</dbReference>
<dbReference type="EMBL" id="CP133150">
    <property type="protein sequence ID" value="WVT06160.1"/>
    <property type="molecule type" value="Genomic_DNA"/>
</dbReference>
<geneLocation type="plasmid" evidence="10 11">
    <name>pSchITTGS70b</name>
</geneLocation>
<accession>A0ABZ2BIV4</accession>
<evidence type="ECO:0000256" key="8">
    <source>
        <dbReference type="SAM" id="MobiDB-lite"/>
    </source>
</evidence>
<evidence type="ECO:0000256" key="5">
    <source>
        <dbReference type="ARBA" id="ARBA00022840"/>
    </source>
</evidence>
<dbReference type="Gene3D" id="3.40.50.300">
    <property type="entry name" value="P-loop containing nucleotide triphosphate hydrolases"/>
    <property type="match status" value="1"/>
</dbReference>
<dbReference type="PANTHER" id="PTHR42788:SF17">
    <property type="entry name" value="ALIPHATIC SULFONATES IMPORT ATP-BINDING PROTEIN SSUB"/>
    <property type="match status" value="1"/>
</dbReference>
<feature type="compositionally biased region" description="Basic and acidic residues" evidence="8">
    <location>
        <begin position="31"/>
        <end position="41"/>
    </location>
</feature>
<name>A0ABZ2BIV4_9HYPH</name>
<evidence type="ECO:0000313" key="10">
    <source>
        <dbReference type="EMBL" id="WVT06160.1"/>
    </source>
</evidence>
<dbReference type="Pfam" id="PF00005">
    <property type="entry name" value="ABC_tran"/>
    <property type="match status" value="1"/>
</dbReference>
<feature type="region of interest" description="Disordered" evidence="8">
    <location>
        <begin position="1"/>
        <end position="41"/>
    </location>
</feature>
<feature type="domain" description="ABC transporter" evidence="9">
    <location>
        <begin position="46"/>
        <end position="267"/>
    </location>
</feature>
<dbReference type="InterPro" id="IPR003439">
    <property type="entry name" value="ABC_transporter-like_ATP-bd"/>
</dbReference>
<dbReference type="CDD" id="cd03293">
    <property type="entry name" value="ABC_NrtD_SsuB_transporters"/>
    <property type="match status" value="1"/>
</dbReference>
<proteinExistence type="inferred from homology"/>
<dbReference type="PROSITE" id="PS00211">
    <property type="entry name" value="ABC_TRANSPORTER_1"/>
    <property type="match status" value="1"/>
</dbReference>